<comment type="caution">
    <text evidence="2">The sequence shown here is derived from an EMBL/GenBank/DDBJ whole genome shotgun (WGS) entry which is preliminary data.</text>
</comment>
<organism evidence="2 3">
    <name type="scientific">Desmophyllum pertusum</name>
    <dbReference type="NCBI Taxonomy" id="174260"/>
    <lineage>
        <taxon>Eukaryota</taxon>
        <taxon>Metazoa</taxon>
        <taxon>Cnidaria</taxon>
        <taxon>Anthozoa</taxon>
        <taxon>Hexacorallia</taxon>
        <taxon>Scleractinia</taxon>
        <taxon>Caryophylliina</taxon>
        <taxon>Caryophylliidae</taxon>
        <taxon>Desmophyllum</taxon>
    </lineage>
</organism>
<feature type="region of interest" description="Disordered" evidence="1">
    <location>
        <begin position="1"/>
        <end position="20"/>
    </location>
</feature>
<name>A0A9W9ZW69_9CNID</name>
<accession>A0A9W9ZW69</accession>
<gene>
    <name evidence="2" type="ORF">OS493_035202</name>
</gene>
<reference evidence="2" key="1">
    <citation type="submission" date="2023-01" db="EMBL/GenBank/DDBJ databases">
        <title>Genome assembly of the deep-sea coral Lophelia pertusa.</title>
        <authorList>
            <person name="Herrera S."/>
            <person name="Cordes E."/>
        </authorList>
    </citation>
    <scope>NUCLEOTIDE SEQUENCE</scope>
    <source>
        <strain evidence="2">USNM1676648</strain>
        <tissue evidence="2">Polyp</tissue>
    </source>
</reference>
<sequence>MPKLHDEAAKNRPTPNKEHLTVPLHVMEYLTTIRPQQESLRRFSYTPHSEAMPSLMGVHTKTVSLRPAPSTTRWHIKQMQDIQ</sequence>
<evidence type="ECO:0000256" key="1">
    <source>
        <dbReference type="SAM" id="MobiDB-lite"/>
    </source>
</evidence>
<dbReference type="AlphaFoldDB" id="A0A9W9ZW69"/>
<proteinExistence type="predicted"/>
<evidence type="ECO:0000313" key="2">
    <source>
        <dbReference type="EMBL" id="KAJ7388862.1"/>
    </source>
</evidence>
<dbReference type="EMBL" id="MU825448">
    <property type="protein sequence ID" value="KAJ7388862.1"/>
    <property type="molecule type" value="Genomic_DNA"/>
</dbReference>
<evidence type="ECO:0000313" key="3">
    <source>
        <dbReference type="Proteomes" id="UP001163046"/>
    </source>
</evidence>
<keyword evidence="3" id="KW-1185">Reference proteome</keyword>
<dbReference type="Proteomes" id="UP001163046">
    <property type="component" value="Unassembled WGS sequence"/>
</dbReference>
<feature type="region of interest" description="Disordered" evidence="1">
    <location>
        <begin position="64"/>
        <end position="83"/>
    </location>
</feature>
<protein>
    <submittedName>
        <fullName evidence="2">Uncharacterized protein</fullName>
    </submittedName>
</protein>
<feature type="non-terminal residue" evidence="2">
    <location>
        <position position="1"/>
    </location>
</feature>